<dbReference type="Gene3D" id="2.40.10.10">
    <property type="entry name" value="Trypsin-like serine proteases"/>
    <property type="match status" value="2"/>
</dbReference>
<sequence length="315" mass="34542">MMLGLIHLQLWKLFTIAGSVASFSLFWVLNSIPDRQMSVTSAQVAPKVRLVNKPQALNQSSVSQSVPEIARQVTVRVIGNPGASSGVLIARRGNTYTVLTCQHCLSYNYDSASVSQFQVLTADGLTHSAQSLPADEFGSVDLGLVQFTSSRRYQVVEIAESQSLSVGDPVYVAGFPKWHGTNPDRVEDTSDWGWDAYRLTTGEVGMLLNRPLERGYGLGYTNDIETGMSGGPVLDRYGRLVGINGRSKYPLNGMDAFVFEDGSRPSTAWFRDMEALSWGIPISRFEQVQGRGSANSDVSPRSPVPIRRQMETPGW</sequence>
<organism evidence="2 3">
    <name type="scientific">Oxynema aestuarii AP17</name>
    <dbReference type="NCBI Taxonomy" id="2064643"/>
    <lineage>
        <taxon>Bacteria</taxon>
        <taxon>Bacillati</taxon>
        <taxon>Cyanobacteriota</taxon>
        <taxon>Cyanophyceae</taxon>
        <taxon>Oscillatoriophycideae</taxon>
        <taxon>Oscillatoriales</taxon>
        <taxon>Oscillatoriaceae</taxon>
        <taxon>Oxynema</taxon>
        <taxon>Oxynema aestuarii</taxon>
    </lineage>
</organism>
<dbReference type="SUPFAM" id="SSF50494">
    <property type="entry name" value="Trypsin-like serine proteases"/>
    <property type="match status" value="1"/>
</dbReference>
<dbReference type="Proteomes" id="UP000500857">
    <property type="component" value="Chromosome"/>
</dbReference>
<feature type="region of interest" description="Disordered" evidence="1">
    <location>
        <begin position="289"/>
        <end position="315"/>
    </location>
</feature>
<dbReference type="Pfam" id="PF13365">
    <property type="entry name" value="Trypsin_2"/>
    <property type="match status" value="1"/>
</dbReference>
<dbReference type="PANTHER" id="PTHR43019:SF23">
    <property type="entry name" value="PROTEASE DO-LIKE 5, CHLOROPLASTIC"/>
    <property type="match status" value="1"/>
</dbReference>
<feature type="compositionally biased region" description="Polar residues" evidence="1">
    <location>
        <begin position="290"/>
        <end position="299"/>
    </location>
</feature>
<evidence type="ECO:0000313" key="2">
    <source>
        <dbReference type="EMBL" id="QIZ70441.1"/>
    </source>
</evidence>
<dbReference type="KEGG" id="oxy:HCG48_07495"/>
<gene>
    <name evidence="2" type="ORF">HCG48_07495</name>
</gene>
<dbReference type="AlphaFoldDB" id="A0A6H1TV53"/>
<accession>A0A6H1TV53</accession>
<proteinExistence type="predicted"/>
<evidence type="ECO:0000313" key="3">
    <source>
        <dbReference type="Proteomes" id="UP000500857"/>
    </source>
</evidence>
<keyword evidence="3" id="KW-1185">Reference proteome</keyword>
<evidence type="ECO:0000256" key="1">
    <source>
        <dbReference type="SAM" id="MobiDB-lite"/>
    </source>
</evidence>
<protein>
    <submittedName>
        <fullName evidence="2">Trypsin-like peptidase domain-containing protein</fullName>
    </submittedName>
</protein>
<dbReference type="EMBL" id="CP051167">
    <property type="protein sequence ID" value="QIZ70441.1"/>
    <property type="molecule type" value="Genomic_DNA"/>
</dbReference>
<dbReference type="InterPro" id="IPR043504">
    <property type="entry name" value="Peptidase_S1_PA_chymotrypsin"/>
</dbReference>
<name>A0A6H1TV53_9CYAN</name>
<dbReference type="InterPro" id="IPR009003">
    <property type="entry name" value="Peptidase_S1_PA"/>
</dbReference>
<reference evidence="2 3" key="1">
    <citation type="submission" date="2020-04" db="EMBL/GenBank/DDBJ databases">
        <authorList>
            <person name="Basu S."/>
            <person name="Maruthanayagam V."/>
            <person name="Chakraborty S."/>
            <person name="Pramanik A."/>
            <person name="Mukherjee J."/>
            <person name="Brink B."/>
        </authorList>
    </citation>
    <scope>NUCLEOTIDE SEQUENCE [LARGE SCALE GENOMIC DNA]</scope>
    <source>
        <strain evidence="2 3">AP17</strain>
    </source>
</reference>
<dbReference type="PANTHER" id="PTHR43019">
    <property type="entry name" value="SERINE ENDOPROTEASE DEGS"/>
    <property type="match status" value="1"/>
</dbReference>